<name>A0A202C830_9FLAO</name>
<organism evidence="1 2">
    <name type="scientific">Chryseobacterium mucoviscidosis</name>
    <dbReference type="NCBI Taxonomy" id="1945581"/>
    <lineage>
        <taxon>Bacteria</taxon>
        <taxon>Pseudomonadati</taxon>
        <taxon>Bacteroidota</taxon>
        <taxon>Flavobacteriia</taxon>
        <taxon>Flavobacteriales</taxon>
        <taxon>Weeksellaceae</taxon>
        <taxon>Chryseobacterium group</taxon>
        <taxon>Chryseobacterium</taxon>
    </lineage>
</organism>
<reference evidence="2" key="1">
    <citation type="submission" date="2017-02" db="EMBL/GenBank/DDBJ databases">
        <authorList>
            <person name="Tetz G."/>
            <person name="Tetz V."/>
        </authorList>
    </citation>
    <scope>NUCLEOTIDE SEQUENCE [LARGE SCALE GENOMIC DNA]</scope>
    <source>
        <strain evidence="2">VT16-26</strain>
    </source>
</reference>
<evidence type="ECO:0000313" key="1">
    <source>
        <dbReference type="EMBL" id="OVE59911.1"/>
    </source>
</evidence>
<dbReference type="AlphaFoldDB" id="A0A202C830"/>
<comment type="caution">
    <text evidence="1">The sequence shown here is derived from an EMBL/GenBank/DDBJ whole genome shotgun (WGS) entry which is preliminary data.</text>
</comment>
<evidence type="ECO:0000313" key="2">
    <source>
        <dbReference type="Proteomes" id="UP000196355"/>
    </source>
</evidence>
<gene>
    <name evidence="1" type="ORF">B0E34_04765</name>
</gene>
<dbReference type="Proteomes" id="UP000196355">
    <property type="component" value="Unassembled WGS sequence"/>
</dbReference>
<dbReference type="EMBL" id="MVAG01000084">
    <property type="protein sequence ID" value="OVE59911.1"/>
    <property type="molecule type" value="Genomic_DNA"/>
</dbReference>
<proteinExistence type="predicted"/>
<keyword evidence="2" id="KW-1185">Reference proteome</keyword>
<accession>A0A202C830</accession>
<sequence>MGCKSATSGYLELIDNQMGSLKFTGLPNRILLSLKTSSVKLISFNIYIQIGEVFLLLQSA</sequence>
<protein>
    <submittedName>
        <fullName evidence="1">Uncharacterized protein</fullName>
    </submittedName>
</protein>